<keyword evidence="2" id="KW-1185">Reference proteome</keyword>
<sequence>MEKLIFPLWKPEAQSGDQFRDTLLAQRENLSALQGVRAGRLLVVDSDVELCAHRRQDHSKPVPDGILTLWMNRAEEGGAVGEFLAPLVNRFTSYLATESEPLINEEHAAKPGERVPGFCHVVFLQRPPWLSEPQWLEIWHGRHTQVAIDIQSTFAYRQNVLVRSLSYAAPPLDAMIEENFPAAAMTSDYAFYDVEEGDDAAVAERGQQMLDSVARFIDFDKIDVIPTSEYTLKLL</sequence>
<accession>A0A5P9NIL4</accession>
<name>A0A5P9NIL4_9GAMM</name>
<dbReference type="Proteomes" id="UP000326287">
    <property type="component" value="Chromosome"/>
</dbReference>
<gene>
    <name evidence="1" type="ORF">EY643_04935</name>
</gene>
<dbReference type="EMBL" id="CP036422">
    <property type="protein sequence ID" value="QFU75044.1"/>
    <property type="molecule type" value="Genomic_DNA"/>
</dbReference>
<reference evidence="1 2" key="1">
    <citation type="submission" date="2019-02" db="EMBL/GenBank/DDBJ databases">
        <authorList>
            <person name="Li S.-H."/>
        </authorList>
    </citation>
    <scope>NUCLEOTIDE SEQUENCE [LARGE SCALE GENOMIC DNA]</scope>
    <source>
        <strain evidence="1 2">IMCC14385</strain>
    </source>
</reference>
<dbReference type="SUPFAM" id="SSF54909">
    <property type="entry name" value="Dimeric alpha+beta barrel"/>
    <property type="match status" value="1"/>
</dbReference>
<evidence type="ECO:0000313" key="1">
    <source>
        <dbReference type="EMBL" id="QFU75044.1"/>
    </source>
</evidence>
<dbReference type="OrthoDB" id="9015064at2"/>
<organism evidence="1 2">
    <name type="scientific">Halioglobus maricola</name>
    <dbReference type="NCBI Taxonomy" id="2601894"/>
    <lineage>
        <taxon>Bacteria</taxon>
        <taxon>Pseudomonadati</taxon>
        <taxon>Pseudomonadota</taxon>
        <taxon>Gammaproteobacteria</taxon>
        <taxon>Cellvibrionales</taxon>
        <taxon>Halieaceae</taxon>
        <taxon>Halioglobus</taxon>
    </lineage>
</organism>
<evidence type="ECO:0008006" key="3">
    <source>
        <dbReference type="Google" id="ProtNLM"/>
    </source>
</evidence>
<protein>
    <recommendedName>
        <fullName evidence="3">EthD domain-containing protein</fullName>
    </recommendedName>
</protein>
<proteinExistence type="predicted"/>
<evidence type="ECO:0000313" key="2">
    <source>
        <dbReference type="Proteomes" id="UP000326287"/>
    </source>
</evidence>
<dbReference type="AlphaFoldDB" id="A0A5P9NIL4"/>
<dbReference type="KEGG" id="halc:EY643_04935"/>
<dbReference type="InterPro" id="IPR011008">
    <property type="entry name" value="Dimeric_a/b-barrel"/>
</dbReference>
<dbReference type="RefSeq" id="WP_152661150.1">
    <property type="nucleotide sequence ID" value="NZ_CP036422.1"/>
</dbReference>